<proteinExistence type="predicted"/>
<sequence>MQLIPLSALLAFLSLTSSAAAASDKPLKPCTAISPTTARFFDLNPMHRGPPAKDDNGKKKKSKDEDEGSSWHAKGYDYGANFTVNFCGPVVEELDKVVDLDKDLRKNVSAYYEQDGKTYAIGLENHEPVFRGRKLILNYTGGSLCPSSSSRRDLLPTTLDLSPREIVDGDGDDDDDDKNKDKDDKNKKKPSSSKRRKSSIISLLCDSDPLAKTSVSFVAAVDDCVYFFEGRSPHACGGVHVEKQALGPGGVFGVIVLIAVLVYLVGGCVYQRTVMHQRGWRQLPNYQMWAGIARFATDMFIILTSSCARFLPSRRGYSRVSLGQDSRGRSRRNDDEDRLIDNLDEEWDD</sequence>
<keyword evidence="6 10" id="KW-0472">Membrane</keyword>
<keyword evidence="2" id="KW-0813">Transport</keyword>
<evidence type="ECO:0000256" key="8">
    <source>
        <dbReference type="ARBA" id="ARBA00023180"/>
    </source>
</evidence>
<evidence type="ECO:0000313" key="14">
    <source>
        <dbReference type="Proteomes" id="UP001152607"/>
    </source>
</evidence>
<dbReference type="GO" id="GO:0010008">
    <property type="term" value="C:endosome membrane"/>
    <property type="evidence" value="ECO:0007669"/>
    <property type="project" value="UniProtKB-SubCell"/>
</dbReference>
<gene>
    <name evidence="13" type="ORF">PDIGIT_LOCUS4121</name>
</gene>
<feature type="signal peptide" evidence="11">
    <location>
        <begin position="1"/>
        <end position="21"/>
    </location>
</feature>
<dbReference type="SUPFAM" id="SSF50911">
    <property type="entry name" value="Mannose 6-phosphate receptor domain"/>
    <property type="match status" value="1"/>
</dbReference>
<dbReference type="InterPro" id="IPR044865">
    <property type="entry name" value="MRH_dom"/>
</dbReference>
<dbReference type="OrthoDB" id="4504960at2759"/>
<keyword evidence="3 10" id="KW-0812">Transmembrane</keyword>
<dbReference type="PANTHER" id="PTHR15071:SF0">
    <property type="entry name" value="MANNOSE 6-PHOSPHATE RECEPTOR-LIKE PROTEIN 1"/>
    <property type="match status" value="1"/>
</dbReference>
<evidence type="ECO:0000256" key="11">
    <source>
        <dbReference type="SAM" id="SignalP"/>
    </source>
</evidence>
<comment type="caution">
    <text evidence="13">The sequence shown here is derived from an EMBL/GenBank/DDBJ whole genome shotgun (WGS) entry which is preliminary data.</text>
</comment>
<dbReference type="GO" id="GO:0007034">
    <property type="term" value="P:vacuolar transport"/>
    <property type="evidence" value="ECO:0007669"/>
    <property type="project" value="TreeGrafter"/>
</dbReference>
<dbReference type="PROSITE" id="PS51914">
    <property type="entry name" value="MRH"/>
    <property type="match status" value="1"/>
</dbReference>
<keyword evidence="14" id="KW-1185">Reference proteome</keyword>
<dbReference type="EMBL" id="CAOQHR010000002">
    <property type="protein sequence ID" value="CAI6329365.1"/>
    <property type="molecule type" value="Genomic_DNA"/>
</dbReference>
<protein>
    <recommendedName>
        <fullName evidence="12">MRH domain-containing protein</fullName>
    </recommendedName>
</protein>
<evidence type="ECO:0000256" key="3">
    <source>
        <dbReference type="ARBA" id="ARBA00022692"/>
    </source>
</evidence>
<dbReference type="GO" id="GO:0005770">
    <property type="term" value="C:late endosome"/>
    <property type="evidence" value="ECO:0007669"/>
    <property type="project" value="TreeGrafter"/>
</dbReference>
<feature type="region of interest" description="Disordered" evidence="9">
    <location>
        <begin position="162"/>
        <end position="194"/>
    </location>
</feature>
<accession>A0A9W4XJT2</accession>
<dbReference type="Pfam" id="PF02157">
    <property type="entry name" value="Man-6-P_recep"/>
    <property type="match status" value="1"/>
</dbReference>
<dbReference type="Gene3D" id="2.70.130.10">
    <property type="entry name" value="Mannose-6-phosphate receptor binding domain"/>
    <property type="match status" value="2"/>
</dbReference>
<dbReference type="PANTHER" id="PTHR15071">
    <property type="entry name" value="MANNOSE-6-PHOSPHATE RECEPTOR FAMILY MEMBER"/>
    <property type="match status" value="1"/>
</dbReference>
<evidence type="ECO:0000256" key="5">
    <source>
        <dbReference type="ARBA" id="ARBA00022989"/>
    </source>
</evidence>
<dbReference type="AlphaFoldDB" id="A0A9W4XJT2"/>
<keyword evidence="7" id="KW-1015">Disulfide bond</keyword>
<evidence type="ECO:0000256" key="4">
    <source>
        <dbReference type="ARBA" id="ARBA00022729"/>
    </source>
</evidence>
<organism evidence="13 14">
    <name type="scientific">Periconia digitata</name>
    <dbReference type="NCBI Taxonomy" id="1303443"/>
    <lineage>
        <taxon>Eukaryota</taxon>
        <taxon>Fungi</taxon>
        <taxon>Dikarya</taxon>
        <taxon>Ascomycota</taxon>
        <taxon>Pezizomycotina</taxon>
        <taxon>Dothideomycetes</taxon>
        <taxon>Pleosporomycetidae</taxon>
        <taxon>Pleosporales</taxon>
        <taxon>Massarineae</taxon>
        <taxon>Periconiaceae</taxon>
        <taxon>Periconia</taxon>
    </lineage>
</organism>
<evidence type="ECO:0000256" key="7">
    <source>
        <dbReference type="ARBA" id="ARBA00023157"/>
    </source>
</evidence>
<feature type="transmembrane region" description="Helical" evidence="10">
    <location>
        <begin position="250"/>
        <end position="270"/>
    </location>
</feature>
<evidence type="ECO:0000256" key="9">
    <source>
        <dbReference type="SAM" id="MobiDB-lite"/>
    </source>
</evidence>
<evidence type="ECO:0000259" key="12">
    <source>
        <dbReference type="PROSITE" id="PS51914"/>
    </source>
</evidence>
<dbReference type="InterPro" id="IPR009011">
    <property type="entry name" value="Man6P_isomerase_rcpt-bd_dom_sf"/>
</dbReference>
<evidence type="ECO:0000256" key="2">
    <source>
        <dbReference type="ARBA" id="ARBA00022448"/>
    </source>
</evidence>
<evidence type="ECO:0000256" key="6">
    <source>
        <dbReference type="ARBA" id="ARBA00023136"/>
    </source>
</evidence>
<dbReference type="GO" id="GO:0000139">
    <property type="term" value="C:Golgi membrane"/>
    <property type="evidence" value="ECO:0007669"/>
    <property type="project" value="UniProtKB-SubCell"/>
</dbReference>
<name>A0A9W4XJT2_9PLEO</name>
<dbReference type="Proteomes" id="UP001152607">
    <property type="component" value="Unassembled WGS sequence"/>
</dbReference>
<keyword evidence="4 11" id="KW-0732">Signal</keyword>
<feature type="region of interest" description="Disordered" evidence="9">
    <location>
        <begin position="41"/>
        <end position="70"/>
    </location>
</feature>
<evidence type="ECO:0000313" key="13">
    <source>
        <dbReference type="EMBL" id="CAI6329365.1"/>
    </source>
</evidence>
<keyword evidence="8" id="KW-0325">Glycoprotein</keyword>
<feature type="chain" id="PRO_5040811979" description="MRH domain-containing protein" evidence="11">
    <location>
        <begin position="22"/>
        <end position="349"/>
    </location>
</feature>
<dbReference type="InterPro" id="IPR028927">
    <property type="entry name" value="Man-6-P_rcpt"/>
</dbReference>
<feature type="compositionally biased region" description="Basic and acidic residues" evidence="9">
    <location>
        <begin position="177"/>
        <end position="186"/>
    </location>
</feature>
<keyword evidence="5 10" id="KW-1133">Transmembrane helix</keyword>
<evidence type="ECO:0000256" key="1">
    <source>
        <dbReference type="ARBA" id="ARBA00004308"/>
    </source>
</evidence>
<comment type="subcellular location">
    <subcellularLocation>
        <location evidence="1">Endomembrane system</location>
    </subcellularLocation>
</comment>
<reference evidence="13" key="1">
    <citation type="submission" date="2023-01" db="EMBL/GenBank/DDBJ databases">
        <authorList>
            <person name="Van Ghelder C."/>
            <person name="Rancurel C."/>
        </authorList>
    </citation>
    <scope>NUCLEOTIDE SEQUENCE</scope>
    <source>
        <strain evidence="13">CNCM I-4278</strain>
    </source>
</reference>
<evidence type="ECO:0000256" key="10">
    <source>
        <dbReference type="SAM" id="Phobius"/>
    </source>
</evidence>
<feature type="domain" description="MRH" evidence="12">
    <location>
        <begin position="62"/>
        <end position="238"/>
    </location>
</feature>